<keyword evidence="5" id="KW-0269">Exonuclease</keyword>
<dbReference type="InterPro" id="IPR012337">
    <property type="entry name" value="RNaseH-like_sf"/>
</dbReference>
<feature type="domain" description="Exonuclease" evidence="8">
    <location>
        <begin position="3"/>
        <end position="183"/>
    </location>
</feature>
<dbReference type="PANTHER" id="PTHR13058:SF19">
    <property type="entry name" value="LD40940P"/>
    <property type="match status" value="1"/>
</dbReference>
<evidence type="ECO:0000256" key="1">
    <source>
        <dbReference type="ARBA" id="ARBA00001946"/>
    </source>
</evidence>
<dbReference type="SMART" id="SM00479">
    <property type="entry name" value="EXOIII"/>
    <property type="match status" value="1"/>
</dbReference>
<dbReference type="Proteomes" id="UP001190700">
    <property type="component" value="Unassembled WGS sequence"/>
</dbReference>
<evidence type="ECO:0000313" key="9">
    <source>
        <dbReference type="EMBL" id="KAK3288656.1"/>
    </source>
</evidence>
<dbReference type="GO" id="GO:0003676">
    <property type="term" value="F:nucleic acid binding"/>
    <property type="evidence" value="ECO:0007669"/>
    <property type="project" value="InterPro"/>
</dbReference>
<evidence type="ECO:0000259" key="8">
    <source>
        <dbReference type="SMART" id="SM00479"/>
    </source>
</evidence>
<dbReference type="EMBL" id="LGRX02000421">
    <property type="protein sequence ID" value="KAK3288656.1"/>
    <property type="molecule type" value="Genomic_DNA"/>
</dbReference>
<dbReference type="PANTHER" id="PTHR13058">
    <property type="entry name" value="THREE PRIME REPAIR EXONUCLEASE 1, 2"/>
    <property type="match status" value="1"/>
</dbReference>
<keyword evidence="6" id="KW-0460">Magnesium</keyword>
<organism evidence="9 10">
    <name type="scientific">Cymbomonas tetramitiformis</name>
    <dbReference type="NCBI Taxonomy" id="36881"/>
    <lineage>
        <taxon>Eukaryota</taxon>
        <taxon>Viridiplantae</taxon>
        <taxon>Chlorophyta</taxon>
        <taxon>Pyramimonadophyceae</taxon>
        <taxon>Pyramimonadales</taxon>
        <taxon>Pyramimonadaceae</taxon>
        <taxon>Cymbomonas</taxon>
    </lineage>
</organism>
<keyword evidence="10" id="KW-1185">Reference proteome</keyword>
<comment type="cofactor">
    <cofactor evidence="1">
        <name>Mg(2+)</name>
        <dbReference type="ChEBI" id="CHEBI:18420"/>
    </cofactor>
</comment>
<evidence type="ECO:0000256" key="3">
    <source>
        <dbReference type="ARBA" id="ARBA00022723"/>
    </source>
</evidence>
<name>A0AAE0H2J6_9CHLO</name>
<evidence type="ECO:0000256" key="7">
    <source>
        <dbReference type="ARBA" id="ARBA00025769"/>
    </source>
</evidence>
<dbReference type="Pfam" id="PF00929">
    <property type="entry name" value="RNase_T"/>
    <property type="match status" value="1"/>
</dbReference>
<comment type="caution">
    <text evidence="9">The sequence shown here is derived from an EMBL/GenBank/DDBJ whole genome shotgun (WGS) entry which is preliminary data.</text>
</comment>
<reference evidence="9 10" key="1">
    <citation type="journal article" date="2015" name="Genome Biol. Evol.">
        <title>Comparative Genomics of a Bacterivorous Green Alga Reveals Evolutionary Causalities and Consequences of Phago-Mixotrophic Mode of Nutrition.</title>
        <authorList>
            <person name="Burns J.A."/>
            <person name="Paasch A."/>
            <person name="Narechania A."/>
            <person name="Kim E."/>
        </authorList>
    </citation>
    <scope>NUCLEOTIDE SEQUENCE [LARGE SCALE GENOMIC DNA]</scope>
    <source>
        <strain evidence="9 10">PLY_AMNH</strain>
    </source>
</reference>
<keyword evidence="4" id="KW-0378">Hydrolase</keyword>
<dbReference type="CDD" id="cd06127">
    <property type="entry name" value="DEDDh"/>
    <property type="match status" value="1"/>
</dbReference>
<dbReference type="InterPro" id="IPR036397">
    <property type="entry name" value="RNaseH_sf"/>
</dbReference>
<dbReference type="GO" id="GO:0046872">
    <property type="term" value="F:metal ion binding"/>
    <property type="evidence" value="ECO:0007669"/>
    <property type="project" value="UniProtKB-KW"/>
</dbReference>
<evidence type="ECO:0000256" key="4">
    <source>
        <dbReference type="ARBA" id="ARBA00022801"/>
    </source>
</evidence>
<proteinExistence type="inferred from homology"/>
<evidence type="ECO:0000313" key="10">
    <source>
        <dbReference type="Proteomes" id="UP001190700"/>
    </source>
</evidence>
<dbReference type="AlphaFoldDB" id="A0AAE0H2J6"/>
<dbReference type="InterPro" id="IPR040393">
    <property type="entry name" value="TREX1/2"/>
</dbReference>
<dbReference type="GO" id="GO:0005737">
    <property type="term" value="C:cytoplasm"/>
    <property type="evidence" value="ECO:0007669"/>
    <property type="project" value="TreeGrafter"/>
</dbReference>
<dbReference type="InterPro" id="IPR013520">
    <property type="entry name" value="Ribonucl_H"/>
</dbReference>
<evidence type="ECO:0000256" key="5">
    <source>
        <dbReference type="ARBA" id="ARBA00022839"/>
    </source>
</evidence>
<sequence length="269" mass="30817">MNRTLVFDLETTGLSVANASIISLAIRILETNQSLHELVRPPRLPIPRQITNVTGITTECLRKKATWATVGRRVCWWLTHTVLRNRTDAKITLVGHNCRKFDVPIFLRHLGLLKPVVPIEVERCAVIDTLRLLRRSLPQLENHKQESVYKHLFQTAQPNAHSAIGDVEALTRILQDPRSKFGESRRTVRYDIWEHHDLESCKNVFIAGRSQGMRAYFNTSSKQARCDPESPANSVIAPSTQDDTVHRRSVRCDKCFVVFSEWFSHRCST</sequence>
<keyword evidence="2" id="KW-0540">Nuclease</keyword>
<dbReference type="GO" id="GO:0008296">
    <property type="term" value="F:3'-5'-DNA exonuclease activity"/>
    <property type="evidence" value="ECO:0007669"/>
    <property type="project" value="TreeGrafter"/>
</dbReference>
<evidence type="ECO:0000256" key="6">
    <source>
        <dbReference type="ARBA" id="ARBA00022842"/>
    </source>
</evidence>
<dbReference type="Gene3D" id="3.30.420.10">
    <property type="entry name" value="Ribonuclease H-like superfamily/Ribonuclease H"/>
    <property type="match status" value="1"/>
</dbReference>
<dbReference type="GO" id="GO:0006308">
    <property type="term" value="P:DNA catabolic process"/>
    <property type="evidence" value="ECO:0007669"/>
    <property type="project" value="TreeGrafter"/>
</dbReference>
<dbReference type="SUPFAM" id="SSF53098">
    <property type="entry name" value="Ribonuclease H-like"/>
    <property type="match status" value="1"/>
</dbReference>
<evidence type="ECO:0000256" key="2">
    <source>
        <dbReference type="ARBA" id="ARBA00022722"/>
    </source>
</evidence>
<comment type="similarity">
    <text evidence="7">Belongs to the exonuclease superfamily. TREX family.</text>
</comment>
<accession>A0AAE0H2J6</accession>
<gene>
    <name evidence="9" type="ORF">CYMTET_3874</name>
</gene>
<protein>
    <recommendedName>
        <fullName evidence="8">Exonuclease domain-containing protein</fullName>
    </recommendedName>
</protein>
<keyword evidence="3" id="KW-0479">Metal-binding</keyword>